<dbReference type="PANTHER" id="PTHR48079">
    <property type="entry name" value="PROTEIN YEEZ"/>
    <property type="match status" value="1"/>
</dbReference>
<comment type="caution">
    <text evidence="2">The sequence shown here is derived from an EMBL/GenBank/DDBJ whole genome shotgun (WGS) entry which is preliminary data.</text>
</comment>
<dbReference type="SUPFAM" id="SSF51735">
    <property type="entry name" value="NAD(P)-binding Rossmann-fold domains"/>
    <property type="match status" value="1"/>
</dbReference>
<sequence>MPRILILGATGYLGNRVANLLVQSGQHTVYGVARSSDKALQLAGDEITPVLCPDPANSPEQYLSTIRSSSIDIVIDCAQALQQGHSFLENIKKVGKERLDAYKARGTGGPKLGFIYCSGVWVHGSSNKAVTDLDMVGPDAATQPAELVAWRVDLENAILDSHNVLDVMILRPALVYGRQPAVWSSFIAPVFEATRNKTMESIQVPLDPKSRPGLVHVDDSATAFVKAVEKLPLIAGSGVYPVFDLVTSQESMCEIFNALAACWGYDGEIQLVGHDDDIVRKAVSTTFRGSSARAEQLLGWQPKRLGGFVTDMDIYAAAFAAHLSSTS</sequence>
<dbReference type="eggNOG" id="ENOG502S1RM">
    <property type="taxonomic scope" value="Eukaryota"/>
</dbReference>
<dbReference type="AlphaFoldDB" id="A0A093V4A8"/>
<dbReference type="PANTHER" id="PTHR48079:SF3">
    <property type="entry name" value="NAD-DEPENDENT EPIMERASE_DEHYDRATASE DOMAIN-CONTAINING PROTEIN"/>
    <property type="match status" value="1"/>
</dbReference>
<dbReference type="InterPro" id="IPR051783">
    <property type="entry name" value="NAD(P)-dependent_oxidoreduct"/>
</dbReference>
<dbReference type="Gene3D" id="3.40.50.720">
    <property type="entry name" value="NAD(P)-binding Rossmann-like Domain"/>
    <property type="match status" value="1"/>
</dbReference>
<gene>
    <name evidence="2" type="ORF">GQ26_0570200</name>
</gene>
<dbReference type="InterPro" id="IPR036291">
    <property type="entry name" value="NAD(P)-bd_dom_sf"/>
</dbReference>
<feature type="domain" description="NAD-dependent epimerase/dehydratase" evidence="1">
    <location>
        <begin position="4"/>
        <end position="230"/>
    </location>
</feature>
<evidence type="ECO:0000313" key="2">
    <source>
        <dbReference type="EMBL" id="KFX41566.1"/>
    </source>
</evidence>
<protein>
    <submittedName>
        <fullName evidence="2">Uncharacterized protein YbjT</fullName>
    </submittedName>
</protein>
<dbReference type="EMBL" id="JPOX01000057">
    <property type="protein sequence ID" value="KFX41566.1"/>
    <property type="molecule type" value="Genomic_DNA"/>
</dbReference>
<dbReference type="GO" id="GO:0004029">
    <property type="term" value="F:aldehyde dehydrogenase (NAD+) activity"/>
    <property type="evidence" value="ECO:0007669"/>
    <property type="project" value="TreeGrafter"/>
</dbReference>
<dbReference type="HOGENOM" id="CLU_007383_12_3_1"/>
<accession>A0A093V4A8</accession>
<evidence type="ECO:0000259" key="1">
    <source>
        <dbReference type="Pfam" id="PF01370"/>
    </source>
</evidence>
<dbReference type="Pfam" id="PF01370">
    <property type="entry name" value="Epimerase"/>
    <property type="match status" value="1"/>
</dbReference>
<dbReference type="InterPro" id="IPR001509">
    <property type="entry name" value="Epimerase_deHydtase"/>
</dbReference>
<proteinExistence type="predicted"/>
<organism evidence="2">
    <name type="scientific">Talaromyces marneffei PM1</name>
    <dbReference type="NCBI Taxonomy" id="1077442"/>
    <lineage>
        <taxon>Eukaryota</taxon>
        <taxon>Fungi</taxon>
        <taxon>Dikarya</taxon>
        <taxon>Ascomycota</taxon>
        <taxon>Pezizomycotina</taxon>
        <taxon>Eurotiomycetes</taxon>
        <taxon>Eurotiomycetidae</taxon>
        <taxon>Eurotiales</taxon>
        <taxon>Trichocomaceae</taxon>
        <taxon>Talaromyces</taxon>
        <taxon>Talaromyces sect. Talaromyces</taxon>
    </lineage>
</organism>
<name>A0A093V4A8_TALMA</name>
<reference evidence="2" key="1">
    <citation type="journal article" date="2014" name="PLoS Genet.">
        <title>Signature Gene Expression Reveals Novel Clues to the Molecular Mechanisms of Dimorphic Transition in Penicillium marneffei.</title>
        <authorList>
            <person name="Yang E."/>
            <person name="Wang G."/>
            <person name="Cai J."/>
            <person name="Woo P.C."/>
            <person name="Lau S.K."/>
            <person name="Yuen K.-Y."/>
            <person name="Chow W.-N."/>
            <person name="Lin X."/>
        </authorList>
    </citation>
    <scope>NUCLEOTIDE SEQUENCE [LARGE SCALE GENOMIC DNA]</scope>
    <source>
        <strain evidence="2">PM1</strain>
    </source>
</reference>
<dbReference type="GO" id="GO:0005737">
    <property type="term" value="C:cytoplasm"/>
    <property type="evidence" value="ECO:0007669"/>
    <property type="project" value="TreeGrafter"/>
</dbReference>